<evidence type="ECO:0000313" key="2">
    <source>
        <dbReference type="Proteomes" id="UP001470230"/>
    </source>
</evidence>
<sequence>MEEVKFRATKLIDFPPCSQNDSIPIAQCIISSSEDDCLYILFKNSISILNITNGNKKEMQTNNTFLPFITYDPTEENPTPYVCTSRGELLNIFEENRQDHQIIGSNPFILYDNQVIVGDKKSGVISIFNLNDPNNKKLTLNKYETFSLGMFNIFRNNGIFALAANSKFVFALTNDGKVLVFDILNGQKISSTTVCSSKLESGIIKCDEENYYLGLNQIDGSKVQAIHFSIDTNQVLYEIHQPIVNFIEINEGNIVIMTNKEVTLHNKNDGKLIASFLVPVDDLGIFKSKYSKNYYDPNLKNSYNSNNYKKAKKDLTPRFVHLLNNNILLITTNSSIYRCRPILPIESYVLNLKIDSGSDKDKEMQLSTNLLYASVEFSRTITRENWIEFEENVRTTSDPTLFAYKVISQYLNCDNNDFNELASHDLIKQIEETIKLLSLSRSNHNQSQDQDNNDIPLRIFYRSACSEIIFAYSFFSRCVYFLIMFLTYKNQTAAYSHYLRELSMLVHDYTQLSLLAEIGDNLPIELFDTYELRRNDHGNNSDIVFSKVVMSLISKLLDFDNTMNILMNHRMYEKVVEITSISSVPLVYHGKSLLKLNRFDEAVDFFIQNSGFLANDNELTEFVFQTLRSNNRDDLIIRIGSINSEANAAALFRAYIKEKDYDSAFNCILTTHNEPVKCNMLRVFIRVLKKNKLHQLLLSYPFVSMISMFVNELWCYSIDTLILAFCFFREIGDRLQATQALYLYARCLLRTPTKENLGKALTAMNLVFCQMSNCTVRDVGPKDQELNVDKLWRIMCRTRCCLLLDDNENDNNSISSNEFRNSNVDENERLKFSTSLRDAPKMSFSRLLEIAATRNKDIFENALTGANDKELLDIIPNLIHQKLIEPLYKLLSLKNKSKNPALVEKTLKLYIKTNQVPPTFVIDKFIAKNITRFFIVCSKLDTAFRADLLYDAICCLLRRKDKKKFFYLVDIMRELEVPEEIIQEFQIE</sequence>
<name>A0ABR2KLG2_9EUKA</name>
<evidence type="ECO:0000313" key="1">
    <source>
        <dbReference type="EMBL" id="KAK8891747.1"/>
    </source>
</evidence>
<keyword evidence="2" id="KW-1185">Reference proteome</keyword>
<comment type="caution">
    <text evidence="1">The sequence shown here is derived from an EMBL/GenBank/DDBJ whole genome shotgun (WGS) entry which is preliminary data.</text>
</comment>
<gene>
    <name evidence="1" type="ORF">M9Y10_028967</name>
</gene>
<proteinExistence type="predicted"/>
<organism evidence="1 2">
    <name type="scientific">Tritrichomonas musculus</name>
    <dbReference type="NCBI Taxonomy" id="1915356"/>
    <lineage>
        <taxon>Eukaryota</taxon>
        <taxon>Metamonada</taxon>
        <taxon>Parabasalia</taxon>
        <taxon>Tritrichomonadida</taxon>
        <taxon>Tritrichomonadidae</taxon>
        <taxon>Tritrichomonas</taxon>
    </lineage>
</organism>
<evidence type="ECO:0008006" key="3">
    <source>
        <dbReference type="Google" id="ProtNLM"/>
    </source>
</evidence>
<protein>
    <recommendedName>
        <fullName evidence="3">CNH domain-containing protein</fullName>
    </recommendedName>
</protein>
<dbReference type="EMBL" id="JAPFFF010000004">
    <property type="protein sequence ID" value="KAK8891747.1"/>
    <property type="molecule type" value="Genomic_DNA"/>
</dbReference>
<dbReference type="SUPFAM" id="SSF50969">
    <property type="entry name" value="YVTN repeat-like/Quinoprotein amine dehydrogenase"/>
    <property type="match status" value="1"/>
</dbReference>
<dbReference type="InterPro" id="IPR011044">
    <property type="entry name" value="Quino_amine_DH_bsu"/>
</dbReference>
<dbReference type="Proteomes" id="UP001470230">
    <property type="component" value="Unassembled WGS sequence"/>
</dbReference>
<accession>A0ABR2KLG2</accession>
<reference evidence="1 2" key="1">
    <citation type="submission" date="2024-04" db="EMBL/GenBank/DDBJ databases">
        <title>Tritrichomonas musculus Genome.</title>
        <authorList>
            <person name="Alves-Ferreira E."/>
            <person name="Grigg M."/>
            <person name="Lorenzi H."/>
            <person name="Galac M."/>
        </authorList>
    </citation>
    <scope>NUCLEOTIDE SEQUENCE [LARGE SCALE GENOMIC DNA]</scope>
    <source>
        <strain evidence="1 2">EAF2021</strain>
    </source>
</reference>